<gene>
    <name evidence="1" type="ORF">ACFQ1S_05570</name>
</gene>
<evidence type="ECO:0008006" key="3">
    <source>
        <dbReference type="Google" id="ProtNLM"/>
    </source>
</evidence>
<comment type="caution">
    <text evidence="1">The sequence shown here is derived from an EMBL/GenBank/DDBJ whole genome shotgun (WGS) entry which is preliminary data.</text>
</comment>
<name>A0ABW3M369_9PSEU</name>
<organism evidence="1 2">
    <name type="scientific">Kibdelosporangium lantanae</name>
    <dbReference type="NCBI Taxonomy" id="1497396"/>
    <lineage>
        <taxon>Bacteria</taxon>
        <taxon>Bacillati</taxon>
        <taxon>Actinomycetota</taxon>
        <taxon>Actinomycetes</taxon>
        <taxon>Pseudonocardiales</taxon>
        <taxon>Pseudonocardiaceae</taxon>
        <taxon>Kibdelosporangium</taxon>
    </lineage>
</organism>
<dbReference type="EMBL" id="JBHTIS010000206">
    <property type="protein sequence ID" value="MFD1045096.1"/>
    <property type="molecule type" value="Genomic_DNA"/>
</dbReference>
<protein>
    <recommendedName>
        <fullName evidence="3">Accessory factor UbiK family protein</fullName>
    </recommendedName>
</protein>
<proteinExistence type="predicted"/>
<reference evidence="2" key="1">
    <citation type="journal article" date="2019" name="Int. J. Syst. Evol. Microbiol.">
        <title>The Global Catalogue of Microorganisms (GCM) 10K type strain sequencing project: providing services to taxonomists for standard genome sequencing and annotation.</title>
        <authorList>
            <consortium name="The Broad Institute Genomics Platform"/>
            <consortium name="The Broad Institute Genome Sequencing Center for Infectious Disease"/>
            <person name="Wu L."/>
            <person name="Ma J."/>
        </authorList>
    </citation>
    <scope>NUCLEOTIDE SEQUENCE [LARGE SCALE GENOMIC DNA]</scope>
    <source>
        <strain evidence="2">JCM 31486</strain>
    </source>
</reference>
<dbReference type="Proteomes" id="UP001597045">
    <property type="component" value="Unassembled WGS sequence"/>
</dbReference>
<accession>A0ABW3M369</accession>
<sequence length="86" mass="9145">MSDSRFVRLARRIGAIEEELREVDKSMRLGATERSKRLQTVNKQLADVESGMETADALLGKIRSAKVRVSAPAGDSSAAAGTAAAN</sequence>
<evidence type="ECO:0000313" key="1">
    <source>
        <dbReference type="EMBL" id="MFD1045096.1"/>
    </source>
</evidence>
<keyword evidence="2" id="KW-1185">Reference proteome</keyword>
<evidence type="ECO:0000313" key="2">
    <source>
        <dbReference type="Proteomes" id="UP001597045"/>
    </source>
</evidence>